<accession>A0AAN7GEF6</accession>
<evidence type="ECO:0000313" key="2">
    <source>
        <dbReference type="EMBL" id="KAK4742378.1"/>
    </source>
</evidence>
<keyword evidence="1" id="KW-0812">Transmembrane</keyword>
<dbReference type="AlphaFoldDB" id="A0AAN7GEF6"/>
<reference evidence="2 3" key="1">
    <citation type="journal article" date="2023" name="Hortic Res">
        <title>Pangenome of water caltrop reveals structural variations and asymmetric subgenome divergence after allopolyploidization.</title>
        <authorList>
            <person name="Zhang X."/>
            <person name="Chen Y."/>
            <person name="Wang L."/>
            <person name="Yuan Y."/>
            <person name="Fang M."/>
            <person name="Shi L."/>
            <person name="Lu R."/>
            <person name="Comes H.P."/>
            <person name="Ma Y."/>
            <person name="Chen Y."/>
            <person name="Huang G."/>
            <person name="Zhou Y."/>
            <person name="Zheng Z."/>
            <person name="Qiu Y."/>
        </authorList>
    </citation>
    <scope>NUCLEOTIDE SEQUENCE [LARGE SCALE GENOMIC DNA]</scope>
    <source>
        <tissue evidence="2">Roots</tissue>
    </source>
</reference>
<gene>
    <name evidence="2" type="ORF">SAY87_000379</name>
</gene>
<name>A0AAN7GEF6_9MYRT</name>
<proteinExistence type="predicted"/>
<feature type="transmembrane region" description="Helical" evidence="1">
    <location>
        <begin position="6"/>
        <end position="23"/>
    </location>
</feature>
<dbReference type="Proteomes" id="UP001345219">
    <property type="component" value="Chromosome 1"/>
</dbReference>
<keyword evidence="1" id="KW-1133">Transmembrane helix</keyword>
<protein>
    <submittedName>
        <fullName evidence="2">Uncharacterized protein</fullName>
    </submittedName>
</protein>
<comment type="caution">
    <text evidence="2">The sequence shown here is derived from an EMBL/GenBank/DDBJ whole genome shotgun (WGS) entry which is preliminary data.</text>
</comment>
<sequence length="103" mass="11311">MTASIVLVALFVLATVGVFIVVSKKFRLSRESNYQRLDMLMKGGMTVGEMAGMMKSCLGFHLSLSHGAFLIRGPPLDLSPRKVGMTSLLLSWLKDNTSLYQLS</sequence>
<keyword evidence="3" id="KW-1185">Reference proteome</keyword>
<evidence type="ECO:0000256" key="1">
    <source>
        <dbReference type="SAM" id="Phobius"/>
    </source>
</evidence>
<evidence type="ECO:0000313" key="3">
    <source>
        <dbReference type="Proteomes" id="UP001345219"/>
    </source>
</evidence>
<keyword evidence="1" id="KW-0472">Membrane</keyword>
<dbReference type="EMBL" id="JAXIOK010000023">
    <property type="protein sequence ID" value="KAK4742378.1"/>
    <property type="molecule type" value="Genomic_DNA"/>
</dbReference>
<organism evidence="2 3">
    <name type="scientific">Trapa incisa</name>
    <dbReference type="NCBI Taxonomy" id="236973"/>
    <lineage>
        <taxon>Eukaryota</taxon>
        <taxon>Viridiplantae</taxon>
        <taxon>Streptophyta</taxon>
        <taxon>Embryophyta</taxon>
        <taxon>Tracheophyta</taxon>
        <taxon>Spermatophyta</taxon>
        <taxon>Magnoliopsida</taxon>
        <taxon>eudicotyledons</taxon>
        <taxon>Gunneridae</taxon>
        <taxon>Pentapetalae</taxon>
        <taxon>rosids</taxon>
        <taxon>malvids</taxon>
        <taxon>Myrtales</taxon>
        <taxon>Lythraceae</taxon>
        <taxon>Trapa</taxon>
    </lineage>
</organism>